<organism evidence="2 3">
    <name type="scientific">Halobacillus shinanisalinarum</name>
    <dbReference type="NCBI Taxonomy" id="2932258"/>
    <lineage>
        <taxon>Bacteria</taxon>
        <taxon>Bacillati</taxon>
        <taxon>Bacillota</taxon>
        <taxon>Bacilli</taxon>
        <taxon>Bacillales</taxon>
        <taxon>Bacillaceae</taxon>
        <taxon>Halobacillus</taxon>
    </lineage>
</organism>
<name>A0ABY4H0U3_9BACI</name>
<dbReference type="EC" id="2.1.1.14" evidence="2"/>
<dbReference type="EMBL" id="CP095074">
    <property type="protein sequence ID" value="UOQ93916.1"/>
    <property type="molecule type" value="Genomic_DNA"/>
</dbReference>
<feature type="domain" description="Cobalamin-independent methionine synthase MetE C-terminal/archaeal" evidence="1">
    <location>
        <begin position="23"/>
        <end position="351"/>
    </location>
</feature>
<dbReference type="NCBIfam" id="NF005085">
    <property type="entry name" value="PRK06520.1"/>
    <property type="match status" value="1"/>
</dbReference>
<proteinExistence type="predicted"/>
<dbReference type="Proteomes" id="UP000831880">
    <property type="component" value="Chromosome"/>
</dbReference>
<dbReference type="RefSeq" id="WP_244753527.1">
    <property type="nucleotide sequence ID" value="NZ_CP095074.1"/>
</dbReference>
<evidence type="ECO:0000313" key="2">
    <source>
        <dbReference type="EMBL" id="UOQ93916.1"/>
    </source>
</evidence>
<dbReference type="PANTHER" id="PTHR43844:SF1">
    <property type="entry name" value="METHIONINE SYNTHASE"/>
    <property type="match status" value="1"/>
</dbReference>
<accession>A0ABY4H0U3</accession>
<evidence type="ECO:0000259" key="1">
    <source>
        <dbReference type="Pfam" id="PF01717"/>
    </source>
</evidence>
<keyword evidence="3" id="KW-1185">Reference proteome</keyword>
<dbReference type="InterPro" id="IPR002629">
    <property type="entry name" value="Met_Synth_C/arc"/>
</dbReference>
<dbReference type="GO" id="GO:0003871">
    <property type="term" value="F:5-methyltetrahydropteroyltriglutamate-homocysteine S-methyltransferase activity"/>
    <property type="evidence" value="ECO:0007669"/>
    <property type="project" value="UniProtKB-EC"/>
</dbReference>
<protein>
    <submittedName>
        <fullName evidence="2">5-methyltetrahydropteroyltriglutamate--homocysteine S-methyltransferase</fullName>
        <ecNumber evidence="2">2.1.1.14</ecNumber>
    </submittedName>
</protein>
<dbReference type="PANTHER" id="PTHR43844">
    <property type="entry name" value="METHIONINE SYNTHASE"/>
    <property type="match status" value="1"/>
</dbReference>
<reference evidence="2 3" key="1">
    <citation type="submission" date="2022-04" db="EMBL/GenBank/DDBJ databases">
        <title>Halobacillus sp. isolated from saltern.</title>
        <authorList>
            <person name="Won M."/>
            <person name="Lee C.-M."/>
            <person name="Woen H.-Y."/>
            <person name="Kwon S.-W."/>
        </authorList>
    </citation>
    <scope>NUCLEOTIDE SEQUENCE [LARGE SCALE GENOMIC DNA]</scope>
    <source>
        <strain evidence="2 3">SSTM10-2</strain>
    </source>
</reference>
<dbReference type="Gene3D" id="3.20.20.210">
    <property type="match status" value="1"/>
</dbReference>
<dbReference type="Pfam" id="PF01717">
    <property type="entry name" value="Meth_synt_2"/>
    <property type="match status" value="1"/>
</dbReference>
<gene>
    <name evidence="2" type="ORF">MUO14_02730</name>
</gene>
<dbReference type="CDD" id="cd03311">
    <property type="entry name" value="CIMS_C_terminal_like"/>
    <property type="match status" value="1"/>
</dbReference>
<dbReference type="InterPro" id="IPR038071">
    <property type="entry name" value="UROD/MetE-like_sf"/>
</dbReference>
<keyword evidence="2" id="KW-0808">Transferase</keyword>
<evidence type="ECO:0000313" key="3">
    <source>
        <dbReference type="Proteomes" id="UP000831880"/>
    </source>
</evidence>
<dbReference type="SUPFAM" id="SSF51726">
    <property type="entry name" value="UROD/MetE-like"/>
    <property type="match status" value="1"/>
</dbReference>
<keyword evidence="2" id="KW-0489">Methyltransferase</keyword>
<sequence>MSKSVTSGLKNKGGTVPPFRADHVGSLLRSARIEKARLQKAAGDINSAELRAIEDTEIIRIVEKQKEIGLEAITDGDFRRAWWHFDFLEGLDGVEGFVPEKGLEFHNTVTKAYGVKVTGKIDFTDHPMLEDYKFLHSIAESHTAKFTIPSPNMLFVRGKNIKEIYDTTEGFVHDLTIAYKKAIRAFYDAGCRYLQLDDTAWSQLFSEEGNSLIRRSGFAPVELSTIFANTINEAIADRPDDLKVTLHICRGNFQSSYSGTGGYETVSETIFNGLDVDGLFLEFDDERSGSFEPLRHVKRSNLQIVLGVITSKFGELEDADAIKKRINEASEYVDLNQLCLSPQCGFASTEEGNLITEEEQWEKLKHVITISKDVWK</sequence>
<dbReference type="GO" id="GO:0032259">
    <property type="term" value="P:methylation"/>
    <property type="evidence" value="ECO:0007669"/>
    <property type="project" value="UniProtKB-KW"/>
</dbReference>